<reference evidence="1 2" key="1">
    <citation type="submission" date="2014-02" db="EMBL/GenBank/DDBJ databases">
        <title>Expanding our view of genomic diversity in Candidatus Accumulibacter clades.</title>
        <authorList>
            <person name="Skennerton C.T."/>
            <person name="Barr J.J."/>
            <person name="Slater F.R."/>
            <person name="Bond P.L."/>
            <person name="Tyson G.W."/>
        </authorList>
    </citation>
    <scope>NUCLEOTIDE SEQUENCE [LARGE SCALE GENOMIC DNA]</scope>
    <source>
        <strain evidence="2">BA-91</strain>
    </source>
</reference>
<evidence type="ECO:0000313" key="2">
    <source>
        <dbReference type="Proteomes" id="UP000020077"/>
    </source>
</evidence>
<name>A0A080LRN8_9PROT</name>
<evidence type="ECO:0000313" key="1">
    <source>
        <dbReference type="EMBL" id="KFB70927.1"/>
    </source>
</evidence>
<dbReference type="Gene3D" id="3.40.50.2000">
    <property type="entry name" value="Glycogen Phosphorylase B"/>
    <property type="match status" value="1"/>
</dbReference>
<proteinExistence type="predicted"/>
<organism evidence="1 2">
    <name type="scientific">Candidatus Accumulibacter phosphatis</name>
    <dbReference type="NCBI Taxonomy" id="327160"/>
    <lineage>
        <taxon>Bacteria</taxon>
        <taxon>Pseudomonadati</taxon>
        <taxon>Pseudomonadota</taxon>
        <taxon>Betaproteobacteria</taxon>
        <taxon>Candidatus Accumulibacter</taxon>
    </lineage>
</organism>
<dbReference type="InterPro" id="IPR053205">
    <property type="entry name" value="GHMP_kinase_L-arabinokinase"/>
</dbReference>
<dbReference type="Proteomes" id="UP000020077">
    <property type="component" value="Unassembled WGS sequence"/>
</dbReference>
<dbReference type="EMBL" id="JDVG02000625">
    <property type="protein sequence ID" value="KFB70927.1"/>
    <property type="molecule type" value="Genomic_DNA"/>
</dbReference>
<dbReference type="PANTHER" id="PTHR38134:SF2">
    <property type="entry name" value="GALACTOKINASE"/>
    <property type="match status" value="1"/>
</dbReference>
<dbReference type="AlphaFoldDB" id="A0A080LRN8"/>
<sequence length="363" mass="39961">MSAPHLFVDISAHGFGHLAQTAPVLNRLLQQLPDLCITIRSDLPTARMQARLVAPFQHLADSSDFGYVMHDAMCVDLATTARAYRKQHADWEARVDREARLLAELQPRLVLSDVAYLPLAGAARAGIPALAMCSLNWAGLFAHFFASEPWAAPILHQMLAAYNGAECFLRLTPGMAMSELSRVRRIGPVATIGNDCRQAVRAQLRCASDERLVLIAFGGFSQQLPVANWPHIAGVRWLVPQDWQVAQPNCSDFEPLDRPMTDLLCSVDAVIAKPGYGTFSEAACNGTPLLYVRRHDWPEQDCLIDWLHQHARCREISAADLLAGRLQEALDLLWQQTAPPLPLPSGTQEAAAALLPWLTVDDG</sequence>
<dbReference type="PANTHER" id="PTHR38134">
    <property type="entry name" value="SLR1395 PROTEIN"/>
    <property type="match status" value="1"/>
</dbReference>
<accession>A0A080LRN8</accession>
<evidence type="ECO:0008006" key="3">
    <source>
        <dbReference type="Google" id="ProtNLM"/>
    </source>
</evidence>
<comment type="caution">
    <text evidence="1">The sequence shown here is derived from an EMBL/GenBank/DDBJ whole genome shotgun (WGS) entry which is preliminary data.</text>
</comment>
<dbReference type="SUPFAM" id="SSF53756">
    <property type="entry name" value="UDP-Glycosyltransferase/glycogen phosphorylase"/>
    <property type="match status" value="1"/>
</dbReference>
<protein>
    <recommendedName>
        <fullName evidence="3">Glycosyl transferase</fullName>
    </recommendedName>
</protein>
<gene>
    <name evidence="1" type="ORF">AW09_003958</name>
</gene>